<feature type="transmembrane region" description="Helical" evidence="6">
    <location>
        <begin position="108"/>
        <end position="131"/>
    </location>
</feature>
<feature type="transmembrane region" description="Helical" evidence="6">
    <location>
        <begin position="138"/>
        <end position="157"/>
    </location>
</feature>
<comment type="subcellular location">
    <subcellularLocation>
        <location evidence="1">Cell membrane</location>
        <topology evidence="1">Multi-pass membrane protein</topology>
    </subcellularLocation>
</comment>
<dbReference type="GO" id="GO:0005886">
    <property type="term" value="C:plasma membrane"/>
    <property type="evidence" value="ECO:0007669"/>
    <property type="project" value="UniProtKB-SubCell"/>
</dbReference>
<keyword evidence="5 6" id="KW-0472">Membrane</keyword>
<evidence type="ECO:0000313" key="7">
    <source>
        <dbReference type="EMBL" id="NBN77449.1"/>
    </source>
</evidence>
<organism evidence="7 8">
    <name type="scientific">Pannonibacter tanglangensis</name>
    <dbReference type="NCBI Taxonomy" id="2750084"/>
    <lineage>
        <taxon>Bacteria</taxon>
        <taxon>Pseudomonadati</taxon>
        <taxon>Pseudomonadota</taxon>
        <taxon>Alphaproteobacteria</taxon>
        <taxon>Hyphomicrobiales</taxon>
        <taxon>Stappiaceae</taxon>
        <taxon>Pannonibacter</taxon>
    </lineage>
</organism>
<feature type="transmembrane region" description="Helical" evidence="6">
    <location>
        <begin position="286"/>
        <end position="303"/>
    </location>
</feature>
<dbReference type="PANTHER" id="PTHR32196">
    <property type="entry name" value="ABC TRANSPORTER PERMEASE PROTEIN YPHD-RELATED-RELATED"/>
    <property type="match status" value="1"/>
</dbReference>
<keyword evidence="3 6" id="KW-0812">Transmembrane</keyword>
<dbReference type="GO" id="GO:0022857">
    <property type="term" value="F:transmembrane transporter activity"/>
    <property type="evidence" value="ECO:0007669"/>
    <property type="project" value="InterPro"/>
</dbReference>
<sequence length="338" mass="34917">MSDVTHAPQAARSPGFARFSLSALGPLAALIVLVIAGALLNDNFLSAGNITNVLARSAFIGMIAVGMTFVITSGGLDLSVGSMAAFIAGMMILAMNALVPVLGVGVPLVLAGMAVAIAVGLLAGLGNGLLITRAGIEPFIVTLGTMGIFRSLVTWIADGGTLSLDFAARQFYRPVYYDGLFGIAWPILVFALVAILGEIAMRHMRFGRYCEAIGSNEKVARYSAVNVAQVQLMTYVVLGLLVGLATILYVPRLGSASGSTGLLWELEAIAAVIIGGTALKGGYGRVWGTVVGVIILSLIDNILNLADLVSPYLNGAIQGVIIVLAVVLQRGKGSAEGR</sequence>
<name>A0A7X5F0W4_9HYPH</name>
<evidence type="ECO:0000313" key="8">
    <source>
        <dbReference type="Proteomes" id="UP000586722"/>
    </source>
</evidence>
<reference evidence="7 8" key="1">
    <citation type="submission" date="2020-01" db="EMBL/GenBank/DDBJ databases">
        <authorList>
            <person name="Peng S.Y."/>
            <person name="Li J."/>
            <person name="Wang M."/>
            <person name="Wang L."/>
            <person name="Wang C.Q."/>
            <person name="Wang J.R."/>
        </authorList>
    </citation>
    <scope>NUCLEOTIDE SEQUENCE [LARGE SCALE GENOMIC DNA]</scope>
    <source>
        <strain evidence="7 8">XCT-53</strain>
    </source>
</reference>
<keyword evidence="2" id="KW-1003">Cell membrane</keyword>
<proteinExistence type="predicted"/>
<dbReference type="Proteomes" id="UP000586722">
    <property type="component" value="Unassembled WGS sequence"/>
</dbReference>
<feature type="transmembrane region" description="Helical" evidence="6">
    <location>
        <begin position="232"/>
        <end position="250"/>
    </location>
</feature>
<dbReference type="Pfam" id="PF02653">
    <property type="entry name" value="BPD_transp_2"/>
    <property type="match status" value="1"/>
</dbReference>
<feature type="transmembrane region" description="Helical" evidence="6">
    <location>
        <begin position="53"/>
        <end position="71"/>
    </location>
</feature>
<dbReference type="RefSeq" id="WP_161707917.1">
    <property type="nucleotide sequence ID" value="NZ_JAABLQ010000001.1"/>
</dbReference>
<evidence type="ECO:0000256" key="1">
    <source>
        <dbReference type="ARBA" id="ARBA00004651"/>
    </source>
</evidence>
<feature type="transmembrane region" description="Helical" evidence="6">
    <location>
        <begin position="83"/>
        <end position="102"/>
    </location>
</feature>
<accession>A0A7X5F0W4</accession>
<evidence type="ECO:0000256" key="3">
    <source>
        <dbReference type="ARBA" id="ARBA00022692"/>
    </source>
</evidence>
<evidence type="ECO:0000256" key="6">
    <source>
        <dbReference type="SAM" id="Phobius"/>
    </source>
</evidence>
<evidence type="ECO:0000256" key="2">
    <source>
        <dbReference type="ARBA" id="ARBA00022475"/>
    </source>
</evidence>
<dbReference type="EMBL" id="JAABLQ010000001">
    <property type="protein sequence ID" value="NBN77449.1"/>
    <property type="molecule type" value="Genomic_DNA"/>
</dbReference>
<feature type="transmembrane region" description="Helical" evidence="6">
    <location>
        <begin position="177"/>
        <end position="199"/>
    </location>
</feature>
<dbReference type="AlphaFoldDB" id="A0A7X5F0W4"/>
<dbReference type="InterPro" id="IPR001851">
    <property type="entry name" value="ABC_transp_permease"/>
</dbReference>
<dbReference type="CDD" id="cd06579">
    <property type="entry name" value="TM_PBP1_transp_AraH_like"/>
    <property type="match status" value="1"/>
</dbReference>
<evidence type="ECO:0000256" key="5">
    <source>
        <dbReference type="ARBA" id="ARBA00023136"/>
    </source>
</evidence>
<feature type="transmembrane region" description="Helical" evidence="6">
    <location>
        <begin position="309"/>
        <end position="328"/>
    </location>
</feature>
<gene>
    <name evidence="7" type="ORF">GWI72_04120</name>
</gene>
<feature type="transmembrane region" description="Helical" evidence="6">
    <location>
        <begin position="21"/>
        <end position="41"/>
    </location>
</feature>
<dbReference type="PANTHER" id="PTHR32196:SF72">
    <property type="entry name" value="RIBOSE IMPORT PERMEASE PROTEIN RBSC"/>
    <property type="match status" value="1"/>
</dbReference>
<comment type="caution">
    <text evidence="7">The sequence shown here is derived from an EMBL/GenBank/DDBJ whole genome shotgun (WGS) entry which is preliminary data.</text>
</comment>
<keyword evidence="4 6" id="KW-1133">Transmembrane helix</keyword>
<keyword evidence="8" id="KW-1185">Reference proteome</keyword>
<protein>
    <submittedName>
        <fullName evidence="7">ABC transporter permease</fullName>
    </submittedName>
</protein>
<feature type="transmembrane region" description="Helical" evidence="6">
    <location>
        <begin position="262"/>
        <end position="279"/>
    </location>
</feature>
<evidence type="ECO:0000256" key="4">
    <source>
        <dbReference type="ARBA" id="ARBA00022989"/>
    </source>
</evidence>